<accession>A0A7R7XHF0</accession>
<sequence length="347" mass="38358">MNVPPIIFTMANDNIRTVTVYGATGAQGGAVARSLLKNNAFKVRAITRKPDSEAAKALRALGAEIVQGDGWSKEQMVAAFSGSWAAFVNTNSDDPCFMDGHPPTEVDLGKIIIDGIIEAGTVKHLVYSSFVDTSSFTNGQAIIKAADMKAKVQRYAADSGHFDTVCPLYQGWYMGIFLRQDYARALGGFPYFQDEDGFRTLRLPRWGTHTDMPIPWISLEDDFGDIVHGIFLEPENYNRRVVPTVSDVCTYPDVMDAFQSATGEKARYIPVTDWEAHFGDSHHGRESLTIFKFGHFTNGKYFGHEPISTDVSAYLKAKAAEAQGKDPSDRKLITLSEWFAKHVAPLI</sequence>
<dbReference type="Gene3D" id="3.40.50.720">
    <property type="entry name" value="NAD(P)-binding Rossmann-like Domain"/>
    <property type="match status" value="1"/>
</dbReference>
<dbReference type="Pfam" id="PF05368">
    <property type="entry name" value="NmrA"/>
    <property type="match status" value="1"/>
</dbReference>
<dbReference type="InterPro" id="IPR036291">
    <property type="entry name" value="NAD(P)-bd_dom_sf"/>
</dbReference>
<proteinExistence type="inferred from homology"/>
<dbReference type="EMBL" id="AP024444">
    <property type="protein sequence ID" value="BCS21592.1"/>
    <property type="molecule type" value="Genomic_DNA"/>
</dbReference>
<evidence type="ECO:0000256" key="1">
    <source>
        <dbReference type="ARBA" id="ARBA00006328"/>
    </source>
</evidence>
<evidence type="ECO:0000256" key="2">
    <source>
        <dbReference type="ARBA" id="ARBA00022857"/>
    </source>
</evidence>
<evidence type="ECO:0000313" key="5">
    <source>
        <dbReference type="Proteomes" id="UP000654913"/>
    </source>
</evidence>
<evidence type="ECO:0000259" key="3">
    <source>
        <dbReference type="Pfam" id="PF05368"/>
    </source>
</evidence>
<dbReference type="OrthoDB" id="300709at2759"/>
<keyword evidence="2" id="KW-0521">NADP</keyword>
<dbReference type="InterPro" id="IPR008030">
    <property type="entry name" value="NmrA-like"/>
</dbReference>
<dbReference type="GeneID" id="64971597"/>
<reference evidence="4" key="1">
    <citation type="submission" date="2021-01" db="EMBL/GenBank/DDBJ databases">
        <authorList>
            <consortium name="Aspergillus puulaauensis MK2 genome sequencing consortium"/>
            <person name="Kazuki M."/>
            <person name="Futagami T."/>
        </authorList>
    </citation>
    <scope>NUCLEOTIDE SEQUENCE</scope>
    <source>
        <strain evidence="4">MK2</strain>
    </source>
</reference>
<name>A0A7R7XHF0_9EURO</name>
<dbReference type="KEGG" id="apuu:APUU_22024A"/>
<protein>
    <recommendedName>
        <fullName evidence="3">NmrA-like domain-containing protein</fullName>
    </recommendedName>
</protein>
<dbReference type="Proteomes" id="UP000654913">
    <property type="component" value="Chromosome 2"/>
</dbReference>
<feature type="domain" description="NmrA-like" evidence="3">
    <location>
        <begin position="17"/>
        <end position="272"/>
    </location>
</feature>
<dbReference type="PANTHER" id="PTHR42748:SF7">
    <property type="entry name" value="NMRA LIKE REDOX SENSOR 1-RELATED"/>
    <property type="match status" value="1"/>
</dbReference>
<dbReference type="PANTHER" id="PTHR42748">
    <property type="entry name" value="NITROGEN METABOLITE REPRESSION PROTEIN NMRA FAMILY MEMBER"/>
    <property type="match status" value="1"/>
</dbReference>
<dbReference type="InterPro" id="IPR051164">
    <property type="entry name" value="NmrA-like_oxidored"/>
</dbReference>
<keyword evidence="5" id="KW-1185">Reference proteome</keyword>
<organism evidence="4 5">
    <name type="scientific">Aspergillus puulaauensis</name>
    <dbReference type="NCBI Taxonomy" id="1220207"/>
    <lineage>
        <taxon>Eukaryota</taxon>
        <taxon>Fungi</taxon>
        <taxon>Dikarya</taxon>
        <taxon>Ascomycota</taxon>
        <taxon>Pezizomycotina</taxon>
        <taxon>Eurotiomycetes</taxon>
        <taxon>Eurotiomycetidae</taxon>
        <taxon>Eurotiales</taxon>
        <taxon>Aspergillaceae</taxon>
        <taxon>Aspergillus</taxon>
    </lineage>
</organism>
<comment type="similarity">
    <text evidence="1">Belongs to the NmrA-type oxidoreductase family.</text>
</comment>
<evidence type="ECO:0000313" key="4">
    <source>
        <dbReference type="EMBL" id="BCS21592.1"/>
    </source>
</evidence>
<dbReference type="GO" id="GO:0005634">
    <property type="term" value="C:nucleus"/>
    <property type="evidence" value="ECO:0007669"/>
    <property type="project" value="TreeGrafter"/>
</dbReference>
<dbReference type="Gene3D" id="3.90.25.10">
    <property type="entry name" value="UDP-galactose 4-epimerase, domain 1"/>
    <property type="match status" value="1"/>
</dbReference>
<dbReference type="CDD" id="cd05251">
    <property type="entry name" value="NmrA_like_SDR_a"/>
    <property type="match status" value="1"/>
</dbReference>
<dbReference type="RefSeq" id="XP_041553786.1">
    <property type="nucleotide sequence ID" value="XM_041700842.1"/>
</dbReference>
<gene>
    <name evidence="4" type="ORF">APUU_22024A</name>
</gene>
<dbReference type="SUPFAM" id="SSF51735">
    <property type="entry name" value="NAD(P)-binding Rossmann-fold domains"/>
    <property type="match status" value="1"/>
</dbReference>
<reference evidence="4" key="2">
    <citation type="submission" date="2021-02" db="EMBL/GenBank/DDBJ databases">
        <title>Aspergillus puulaauensis MK2 genome sequence.</title>
        <authorList>
            <person name="Futagami T."/>
            <person name="Mori K."/>
            <person name="Kadooka C."/>
            <person name="Tanaka T."/>
        </authorList>
    </citation>
    <scope>NUCLEOTIDE SEQUENCE</scope>
    <source>
        <strain evidence="4">MK2</strain>
    </source>
</reference>
<dbReference type="AlphaFoldDB" id="A0A7R7XHF0"/>